<comment type="caution">
    <text evidence="1">The sequence shown here is derived from an EMBL/GenBank/DDBJ whole genome shotgun (WGS) entry which is preliminary data.</text>
</comment>
<dbReference type="AlphaFoldDB" id="A0A9X3DDM0"/>
<keyword evidence="2" id="KW-1185">Reference proteome</keyword>
<evidence type="ECO:0000313" key="2">
    <source>
        <dbReference type="Proteomes" id="UP001142592"/>
    </source>
</evidence>
<proteinExistence type="predicted"/>
<dbReference type="RefSeq" id="WP_010602256.1">
    <property type="nucleotide sequence ID" value="NZ_JAPJUH010000003.1"/>
</dbReference>
<dbReference type="Proteomes" id="UP001142592">
    <property type="component" value="Unassembled WGS sequence"/>
</dbReference>
<gene>
    <name evidence="1" type="ORF">OQZ29_12030</name>
</gene>
<organism evidence="1 2">
    <name type="scientific">Pedobacter agri</name>
    <dbReference type="NCBI Taxonomy" id="454586"/>
    <lineage>
        <taxon>Bacteria</taxon>
        <taxon>Pseudomonadati</taxon>
        <taxon>Bacteroidota</taxon>
        <taxon>Sphingobacteriia</taxon>
        <taxon>Sphingobacteriales</taxon>
        <taxon>Sphingobacteriaceae</taxon>
        <taxon>Pedobacter</taxon>
    </lineage>
</organism>
<evidence type="ECO:0000313" key="1">
    <source>
        <dbReference type="EMBL" id="MCX3265479.1"/>
    </source>
</evidence>
<name>A0A9X3DDM0_9SPHI</name>
<sequence>MESICLDNNFELSFEKLPHTVRLIVLKDGEEWVCRKEKLANLFSFIEVDQRFLFKGRLQLFKRDDEIVVQVRNAIIGTFSNQTFKEALNKLK</sequence>
<protein>
    <submittedName>
        <fullName evidence="1">Uncharacterized protein</fullName>
    </submittedName>
</protein>
<dbReference type="EMBL" id="JAPJUH010000003">
    <property type="protein sequence ID" value="MCX3265479.1"/>
    <property type="molecule type" value="Genomic_DNA"/>
</dbReference>
<reference evidence="1" key="1">
    <citation type="submission" date="2022-11" db="EMBL/GenBank/DDBJ databases">
        <authorList>
            <person name="Graham C."/>
            <person name="Newman J.D."/>
        </authorList>
    </citation>
    <scope>NUCLEOTIDE SEQUENCE</scope>
    <source>
        <strain evidence="1">DSM 19486</strain>
    </source>
</reference>
<accession>A0A9X3DDM0</accession>